<accession>A0ABU0IHZ9</accession>
<comment type="caution">
    <text evidence="1">The sequence shown here is derived from an EMBL/GenBank/DDBJ whole genome shotgun (WGS) entry which is preliminary data.</text>
</comment>
<proteinExistence type="predicted"/>
<dbReference type="NCBIfam" id="TIGR01683">
    <property type="entry name" value="thiS"/>
    <property type="match status" value="1"/>
</dbReference>
<dbReference type="SUPFAM" id="SSF54285">
    <property type="entry name" value="MoaD/ThiS"/>
    <property type="match status" value="1"/>
</dbReference>
<dbReference type="Gene3D" id="3.10.20.30">
    <property type="match status" value="1"/>
</dbReference>
<dbReference type="InterPro" id="IPR010035">
    <property type="entry name" value="Thi_S"/>
</dbReference>
<dbReference type="PANTHER" id="PTHR34472">
    <property type="entry name" value="SULFUR CARRIER PROTEIN THIS"/>
    <property type="match status" value="1"/>
</dbReference>
<name>A0ABU0IHZ9_9HYPH</name>
<dbReference type="Pfam" id="PF02597">
    <property type="entry name" value="ThiS"/>
    <property type="match status" value="1"/>
</dbReference>
<dbReference type="EMBL" id="JAUSWH010000019">
    <property type="protein sequence ID" value="MDQ0457891.1"/>
    <property type="molecule type" value="Genomic_DNA"/>
</dbReference>
<evidence type="ECO:0000313" key="2">
    <source>
        <dbReference type="Proteomes" id="UP001235269"/>
    </source>
</evidence>
<reference evidence="1 2" key="1">
    <citation type="submission" date="2023-07" db="EMBL/GenBank/DDBJ databases">
        <title>Genomic Encyclopedia of Type Strains, Phase IV (KMG-IV): sequencing the most valuable type-strain genomes for metagenomic binning, comparative biology and taxonomic classification.</title>
        <authorList>
            <person name="Goeker M."/>
        </authorList>
    </citation>
    <scope>NUCLEOTIDE SEQUENCE [LARGE SCALE GENOMIC DNA]</scope>
    <source>
        <strain evidence="1 2">DSM 100301</strain>
    </source>
</reference>
<sequence length="66" mass="7164">MIRVIVNGEAQDCAAQTLADLLTALDYEGDWLATAVNGDLVHREERADWPLKAGDRVEILAPMQGG</sequence>
<keyword evidence="2" id="KW-1185">Reference proteome</keyword>
<dbReference type="Proteomes" id="UP001235269">
    <property type="component" value="Unassembled WGS sequence"/>
</dbReference>
<organism evidence="1 2">
    <name type="scientific">Rhizobium paknamense</name>
    <dbReference type="NCBI Taxonomy" id="1206817"/>
    <lineage>
        <taxon>Bacteria</taxon>
        <taxon>Pseudomonadati</taxon>
        <taxon>Pseudomonadota</taxon>
        <taxon>Alphaproteobacteria</taxon>
        <taxon>Hyphomicrobiales</taxon>
        <taxon>Rhizobiaceae</taxon>
        <taxon>Rhizobium/Agrobacterium group</taxon>
        <taxon>Rhizobium</taxon>
    </lineage>
</organism>
<gene>
    <name evidence="1" type="ORF">QO005_004249</name>
</gene>
<dbReference type="InterPro" id="IPR003749">
    <property type="entry name" value="ThiS/MoaD-like"/>
</dbReference>
<evidence type="ECO:0000313" key="1">
    <source>
        <dbReference type="EMBL" id="MDQ0457891.1"/>
    </source>
</evidence>
<dbReference type="PANTHER" id="PTHR34472:SF1">
    <property type="entry name" value="SULFUR CARRIER PROTEIN THIS"/>
    <property type="match status" value="1"/>
</dbReference>
<dbReference type="InterPro" id="IPR012675">
    <property type="entry name" value="Beta-grasp_dom_sf"/>
</dbReference>
<dbReference type="CDD" id="cd00565">
    <property type="entry name" value="Ubl_ThiS"/>
    <property type="match status" value="1"/>
</dbReference>
<protein>
    <submittedName>
        <fullName evidence="1">Thiamine biosynthesis protein ThiS</fullName>
    </submittedName>
</protein>
<dbReference type="InterPro" id="IPR016155">
    <property type="entry name" value="Mopterin_synth/thiamin_S_b"/>
</dbReference>